<dbReference type="Pfam" id="PF07690">
    <property type="entry name" value="MFS_1"/>
    <property type="match status" value="1"/>
</dbReference>
<dbReference type="PANTHER" id="PTHR23502:SF132">
    <property type="entry name" value="POLYAMINE TRANSPORTER 2-RELATED"/>
    <property type="match status" value="1"/>
</dbReference>
<keyword evidence="3 8" id="KW-0813">Transport</keyword>
<feature type="transmembrane region" description="Helical" evidence="8">
    <location>
        <begin position="310"/>
        <end position="336"/>
    </location>
</feature>
<feature type="transmembrane region" description="Helical" evidence="8">
    <location>
        <begin position="159"/>
        <end position="178"/>
    </location>
</feature>
<dbReference type="InterPro" id="IPR020846">
    <property type="entry name" value="MFS_dom"/>
</dbReference>
<name>A0A9X1Y9W1_9PROT</name>
<organism evidence="11 12">
    <name type="scientific">Roseomonas acroporae</name>
    <dbReference type="NCBI Taxonomy" id="2937791"/>
    <lineage>
        <taxon>Bacteria</taxon>
        <taxon>Pseudomonadati</taxon>
        <taxon>Pseudomonadota</taxon>
        <taxon>Alphaproteobacteria</taxon>
        <taxon>Acetobacterales</taxon>
        <taxon>Roseomonadaceae</taxon>
        <taxon>Roseomonas</taxon>
    </lineage>
</organism>
<proteinExistence type="inferred from homology"/>
<keyword evidence="8" id="KW-0997">Cell inner membrane</keyword>
<evidence type="ECO:0000256" key="9">
    <source>
        <dbReference type="SAM" id="MobiDB-lite"/>
    </source>
</evidence>
<feature type="transmembrane region" description="Helical" evidence="8">
    <location>
        <begin position="190"/>
        <end position="209"/>
    </location>
</feature>
<evidence type="ECO:0000259" key="10">
    <source>
        <dbReference type="PROSITE" id="PS50850"/>
    </source>
</evidence>
<feature type="transmembrane region" description="Helical" evidence="8">
    <location>
        <begin position="70"/>
        <end position="90"/>
    </location>
</feature>
<evidence type="ECO:0000256" key="4">
    <source>
        <dbReference type="ARBA" id="ARBA00022475"/>
    </source>
</evidence>
<dbReference type="GO" id="GO:1990961">
    <property type="term" value="P:xenobiotic detoxification by transmembrane export across the plasma membrane"/>
    <property type="evidence" value="ECO:0007669"/>
    <property type="project" value="InterPro"/>
</dbReference>
<dbReference type="GO" id="GO:0005886">
    <property type="term" value="C:plasma membrane"/>
    <property type="evidence" value="ECO:0007669"/>
    <property type="project" value="UniProtKB-SubCell"/>
</dbReference>
<dbReference type="InterPro" id="IPR036259">
    <property type="entry name" value="MFS_trans_sf"/>
</dbReference>
<evidence type="ECO:0000256" key="7">
    <source>
        <dbReference type="ARBA" id="ARBA00023136"/>
    </source>
</evidence>
<comment type="subcellular location">
    <subcellularLocation>
        <location evidence="8">Cell inner membrane</location>
        <topology evidence="8">Multi-pass membrane protein</topology>
    </subcellularLocation>
    <subcellularLocation>
        <location evidence="1">Cell membrane</location>
        <topology evidence="1">Multi-pass membrane protein</topology>
    </subcellularLocation>
</comment>
<keyword evidence="4" id="KW-1003">Cell membrane</keyword>
<feature type="transmembrane region" description="Helical" evidence="8">
    <location>
        <begin position="239"/>
        <end position="264"/>
    </location>
</feature>
<evidence type="ECO:0000313" key="11">
    <source>
        <dbReference type="EMBL" id="MCK8786213.1"/>
    </source>
</evidence>
<dbReference type="InterPro" id="IPR004812">
    <property type="entry name" value="Efflux_drug-R_Bcr/CmlA"/>
</dbReference>
<evidence type="ECO:0000256" key="6">
    <source>
        <dbReference type="ARBA" id="ARBA00022989"/>
    </source>
</evidence>
<dbReference type="CDD" id="cd17320">
    <property type="entry name" value="MFS_MdfA_MDR_like"/>
    <property type="match status" value="1"/>
</dbReference>
<feature type="transmembrane region" description="Helical" evidence="8">
    <location>
        <begin position="399"/>
        <end position="419"/>
    </location>
</feature>
<evidence type="ECO:0000256" key="5">
    <source>
        <dbReference type="ARBA" id="ARBA00022692"/>
    </source>
</evidence>
<keyword evidence="7 8" id="KW-0472">Membrane</keyword>
<feature type="transmembrane region" description="Helical" evidence="8">
    <location>
        <begin position="31"/>
        <end position="50"/>
    </location>
</feature>
<dbReference type="AlphaFoldDB" id="A0A9X1Y9W1"/>
<evidence type="ECO:0000256" key="8">
    <source>
        <dbReference type="RuleBase" id="RU365088"/>
    </source>
</evidence>
<dbReference type="Proteomes" id="UP001139516">
    <property type="component" value="Unassembled WGS sequence"/>
</dbReference>
<reference evidence="11" key="1">
    <citation type="submission" date="2022-04" db="EMBL/GenBank/DDBJ databases">
        <title>Roseomonas acroporae sp. nov., isolated from coral Acropora digitifera.</title>
        <authorList>
            <person name="Sun H."/>
        </authorList>
    </citation>
    <scope>NUCLEOTIDE SEQUENCE</scope>
    <source>
        <strain evidence="11">NAR14</strain>
    </source>
</reference>
<feature type="region of interest" description="Disordered" evidence="9">
    <location>
        <begin position="1"/>
        <end position="25"/>
    </location>
</feature>
<feature type="transmembrane region" description="Helical" evidence="8">
    <location>
        <begin position="102"/>
        <end position="122"/>
    </location>
</feature>
<comment type="similarity">
    <text evidence="2 8">Belongs to the major facilitator superfamily. Bcr/CmlA family.</text>
</comment>
<evidence type="ECO:0000256" key="3">
    <source>
        <dbReference type="ARBA" id="ARBA00022448"/>
    </source>
</evidence>
<feature type="transmembrane region" description="Helical" evidence="8">
    <location>
        <begin position="373"/>
        <end position="393"/>
    </location>
</feature>
<dbReference type="RefSeq" id="WP_248668328.1">
    <property type="nucleotide sequence ID" value="NZ_JALPRX010000076.1"/>
</dbReference>
<keyword evidence="6 8" id="KW-1133">Transmembrane helix</keyword>
<dbReference type="PANTHER" id="PTHR23502">
    <property type="entry name" value="MAJOR FACILITATOR SUPERFAMILY"/>
    <property type="match status" value="1"/>
</dbReference>
<comment type="caution">
    <text evidence="8">Lacks conserved residue(s) required for the propagation of feature annotation.</text>
</comment>
<dbReference type="InterPro" id="IPR011701">
    <property type="entry name" value="MFS"/>
</dbReference>
<sequence length="425" mass="42777">MATDGDADGRPGMTAPGHDGTGAPPPAGVPVTAMVVVALAALVAVGPLAIDMYLPAMPDIAADLGATPGAVQGSLSLFLLGFAAGQLFWGPLSDRIGRRRPVAAGMLLFIAAGAACAFATGAGQLSGLRLAQSLGAAAGPVLARAMVRDLAEREAAASLLSALTLVMSIAPLAAPMIGAEVLALGGWRPIFLVLAVLGLLILLLAWLAVPETLPAARRRQAPALSIGYDYLSLLTDRRFLMPALAAAAPQNGMFAYIVASPFVFVTQFGLPPWAFSLIFASNVVGIIIGTAMNRRLLRALGLARLQRLGVALLLVAGGMLLLAALGLSTGLLHGWQWLPLPLFLYLAAFGFVVPNATAAALTRAGRMAGTASAVLGCLGFGGGAVAGGLVGLIGGGPALAMALVMAGLAVVCAVTSRIGRDAFAA</sequence>
<evidence type="ECO:0000256" key="1">
    <source>
        <dbReference type="ARBA" id="ARBA00004651"/>
    </source>
</evidence>
<feature type="domain" description="Major facilitator superfamily (MFS) profile" evidence="10">
    <location>
        <begin position="33"/>
        <end position="424"/>
    </location>
</feature>
<dbReference type="EMBL" id="JALPRX010000076">
    <property type="protein sequence ID" value="MCK8786213.1"/>
    <property type="molecule type" value="Genomic_DNA"/>
</dbReference>
<feature type="transmembrane region" description="Helical" evidence="8">
    <location>
        <begin position="270"/>
        <end position="289"/>
    </location>
</feature>
<gene>
    <name evidence="11" type="ORF">M0638_17695</name>
</gene>
<keyword evidence="12" id="KW-1185">Reference proteome</keyword>
<dbReference type="GO" id="GO:0042910">
    <property type="term" value="F:xenobiotic transmembrane transporter activity"/>
    <property type="evidence" value="ECO:0007669"/>
    <property type="project" value="InterPro"/>
</dbReference>
<evidence type="ECO:0000313" key="12">
    <source>
        <dbReference type="Proteomes" id="UP001139516"/>
    </source>
</evidence>
<accession>A0A9X1Y9W1</accession>
<feature type="transmembrane region" description="Helical" evidence="8">
    <location>
        <begin position="342"/>
        <end position="361"/>
    </location>
</feature>
<dbReference type="NCBIfam" id="TIGR00710">
    <property type="entry name" value="efflux_Bcr_CflA"/>
    <property type="match status" value="1"/>
</dbReference>
<dbReference type="PROSITE" id="PS50850">
    <property type="entry name" value="MFS"/>
    <property type="match status" value="1"/>
</dbReference>
<dbReference type="SUPFAM" id="SSF103473">
    <property type="entry name" value="MFS general substrate transporter"/>
    <property type="match status" value="1"/>
</dbReference>
<keyword evidence="5 8" id="KW-0812">Transmembrane</keyword>
<evidence type="ECO:0000256" key="2">
    <source>
        <dbReference type="ARBA" id="ARBA00006236"/>
    </source>
</evidence>
<protein>
    <recommendedName>
        <fullName evidence="8">Bcr/CflA family efflux transporter</fullName>
    </recommendedName>
</protein>
<dbReference type="Gene3D" id="1.20.1720.10">
    <property type="entry name" value="Multidrug resistance protein D"/>
    <property type="match status" value="1"/>
</dbReference>
<comment type="caution">
    <text evidence="11">The sequence shown here is derived from an EMBL/GenBank/DDBJ whole genome shotgun (WGS) entry which is preliminary data.</text>
</comment>